<name>A0A1X7L6G8_9SPHI</name>
<dbReference type="AlphaFoldDB" id="A0A1X7L6G8"/>
<evidence type="ECO:0000256" key="2">
    <source>
        <dbReference type="ARBA" id="ARBA00023125"/>
    </source>
</evidence>
<dbReference type="SMART" id="SM00347">
    <property type="entry name" value="HTH_MARR"/>
    <property type="match status" value="1"/>
</dbReference>
<dbReference type="InterPro" id="IPR039422">
    <property type="entry name" value="MarR/SlyA-like"/>
</dbReference>
<dbReference type="GO" id="GO:0003700">
    <property type="term" value="F:DNA-binding transcription factor activity"/>
    <property type="evidence" value="ECO:0007669"/>
    <property type="project" value="InterPro"/>
</dbReference>
<dbReference type="PROSITE" id="PS50995">
    <property type="entry name" value="HTH_MARR_2"/>
    <property type="match status" value="1"/>
</dbReference>
<dbReference type="Gene3D" id="1.10.10.10">
    <property type="entry name" value="Winged helix-like DNA-binding domain superfamily/Winged helix DNA-binding domain"/>
    <property type="match status" value="1"/>
</dbReference>
<dbReference type="PANTHER" id="PTHR33164">
    <property type="entry name" value="TRANSCRIPTIONAL REGULATOR, MARR FAMILY"/>
    <property type="match status" value="1"/>
</dbReference>
<dbReference type="SUPFAM" id="SSF46785">
    <property type="entry name" value="Winged helix' DNA-binding domain"/>
    <property type="match status" value="1"/>
</dbReference>
<dbReference type="EMBL" id="FXAU01000008">
    <property type="protein sequence ID" value="SMG49054.1"/>
    <property type="molecule type" value="Genomic_DNA"/>
</dbReference>
<keyword evidence="5" id="KW-1185">Reference proteome</keyword>
<accession>A0A1X7L6G8</accession>
<dbReference type="InterPro" id="IPR036388">
    <property type="entry name" value="WH-like_DNA-bd_sf"/>
</dbReference>
<reference evidence="4 5" key="1">
    <citation type="submission" date="2017-04" db="EMBL/GenBank/DDBJ databases">
        <authorList>
            <person name="Afonso C.L."/>
            <person name="Miller P.J."/>
            <person name="Scott M.A."/>
            <person name="Spackman E."/>
            <person name="Goraichik I."/>
            <person name="Dimitrov K.M."/>
            <person name="Suarez D.L."/>
            <person name="Swayne D.E."/>
        </authorList>
    </citation>
    <scope>NUCLEOTIDE SEQUENCE [LARGE SCALE GENOMIC DNA]</scope>
    <source>
        <strain evidence="4 5">DSM 22418</strain>
    </source>
</reference>
<gene>
    <name evidence="4" type="ORF">SAMN05660862_3624</name>
</gene>
<sequence length="146" mass="17040">MTTSFEHADEFFSFLTGKASAALARRLQKNLKYEGITITSEQWTLLYYLWIEEGRTQQELACLTFRDKPSVSRLINNLEKVKLVMRVNDKEDKRSNLIFLTKQGRQLREGCMRQAHKTIGEALEGLNYEEMIKAKNTLEIVYTNLK</sequence>
<dbReference type="InterPro" id="IPR036390">
    <property type="entry name" value="WH_DNA-bd_sf"/>
</dbReference>
<protein>
    <submittedName>
        <fullName evidence="4">DNA-binding transcriptional regulator, MarR family</fullName>
    </submittedName>
</protein>
<dbReference type="PANTHER" id="PTHR33164:SF64">
    <property type="entry name" value="TRANSCRIPTIONAL REGULATOR SLYA"/>
    <property type="match status" value="1"/>
</dbReference>
<evidence type="ECO:0000256" key="1">
    <source>
        <dbReference type="ARBA" id="ARBA00023015"/>
    </source>
</evidence>
<dbReference type="OrthoDB" id="996843at2"/>
<dbReference type="RefSeq" id="WP_085474312.1">
    <property type="nucleotide sequence ID" value="NZ_CP038029.1"/>
</dbReference>
<dbReference type="GO" id="GO:0003677">
    <property type="term" value="F:DNA binding"/>
    <property type="evidence" value="ECO:0007669"/>
    <property type="project" value="UniProtKB-KW"/>
</dbReference>
<keyword evidence="2 4" id="KW-0238">DNA-binding</keyword>
<evidence type="ECO:0000313" key="5">
    <source>
        <dbReference type="Proteomes" id="UP000192980"/>
    </source>
</evidence>
<dbReference type="Pfam" id="PF12802">
    <property type="entry name" value="MarR_2"/>
    <property type="match status" value="1"/>
</dbReference>
<evidence type="ECO:0000313" key="4">
    <source>
        <dbReference type="EMBL" id="SMG49054.1"/>
    </source>
</evidence>
<dbReference type="InterPro" id="IPR000835">
    <property type="entry name" value="HTH_MarR-typ"/>
</dbReference>
<proteinExistence type="predicted"/>
<evidence type="ECO:0000256" key="3">
    <source>
        <dbReference type="ARBA" id="ARBA00023163"/>
    </source>
</evidence>
<dbReference type="Proteomes" id="UP000192980">
    <property type="component" value="Unassembled WGS sequence"/>
</dbReference>
<keyword evidence="3" id="KW-0804">Transcription</keyword>
<dbReference type="GO" id="GO:0006950">
    <property type="term" value="P:response to stress"/>
    <property type="evidence" value="ECO:0007669"/>
    <property type="project" value="TreeGrafter"/>
</dbReference>
<organism evidence="4 5">
    <name type="scientific">Sphingobacterium psychroaquaticum</name>
    <dbReference type="NCBI Taxonomy" id="561061"/>
    <lineage>
        <taxon>Bacteria</taxon>
        <taxon>Pseudomonadati</taxon>
        <taxon>Bacteroidota</taxon>
        <taxon>Sphingobacteriia</taxon>
        <taxon>Sphingobacteriales</taxon>
        <taxon>Sphingobacteriaceae</taxon>
        <taxon>Sphingobacterium</taxon>
    </lineage>
</organism>
<keyword evidence="1" id="KW-0805">Transcription regulation</keyword>